<feature type="chain" id="PRO_5041407515" description="TIL domain-containing protein" evidence="4">
    <location>
        <begin position="20"/>
        <end position="109"/>
    </location>
</feature>
<reference evidence="6" key="1">
    <citation type="submission" date="2023-06" db="EMBL/GenBank/DDBJ databases">
        <title>Genomic analysis of the entomopathogenic nematode Steinernema hermaphroditum.</title>
        <authorList>
            <person name="Schwarz E.M."/>
            <person name="Heppert J.K."/>
            <person name="Baniya A."/>
            <person name="Schwartz H.T."/>
            <person name="Tan C.-H."/>
            <person name="Antoshechkin I."/>
            <person name="Sternberg P.W."/>
            <person name="Goodrich-Blair H."/>
            <person name="Dillman A.R."/>
        </authorList>
    </citation>
    <scope>NUCLEOTIDE SEQUENCE</scope>
    <source>
        <strain evidence="6">PS9179</strain>
        <tissue evidence="6">Whole animal</tissue>
    </source>
</reference>
<evidence type="ECO:0000259" key="5">
    <source>
        <dbReference type="Pfam" id="PF01826"/>
    </source>
</evidence>
<name>A0AA39HXD3_9BILA</name>
<feature type="domain" description="TIL" evidence="5">
    <location>
        <begin position="30"/>
        <end position="82"/>
    </location>
</feature>
<evidence type="ECO:0000256" key="4">
    <source>
        <dbReference type="SAM" id="SignalP"/>
    </source>
</evidence>
<dbReference type="CDD" id="cd19941">
    <property type="entry name" value="TIL"/>
    <property type="match status" value="1"/>
</dbReference>
<dbReference type="InterPro" id="IPR051368">
    <property type="entry name" value="SerProtInhib-TIL_Domain"/>
</dbReference>
<dbReference type="InterPro" id="IPR002919">
    <property type="entry name" value="TIL_dom"/>
</dbReference>
<dbReference type="GO" id="GO:0004867">
    <property type="term" value="F:serine-type endopeptidase inhibitor activity"/>
    <property type="evidence" value="ECO:0007669"/>
    <property type="project" value="UniProtKB-KW"/>
</dbReference>
<evidence type="ECO:0000313" key="6">
    <source>
        <dbReference type="EMBL" id="KAK0412569.1"/>
    </source>
</evidence>
<evidence type="ECO:0000256" key="1">
    <source>
        <dbReference type="ARBA" id="ARBA00022690"/>
    </source>
</evidence>
<keyword evidence="7" id="KW-1185">Reference proteome</keyword>
<dbReference type="EMBL" id="JAUCMV010000003">
    <property type="protein sequence ID" value="KAK0412569.1"/>
    <property type="molecule type" value="Genomic_DNA"/>
</dbReference>
<dbReference type="Pfam" id="PF01826">
    <property type="entry name" value="TIL"/>
    <property type="match status" value="1"/>
</dbReference>
<dbReference type="PANTHER" id="PTHR23259">
    <property type="entry name" value="RIDDLE"/>
    <property type="match status" value="1"/>
</dbReference>
<sequence>MKLILKLVFALTLIGTVGAAVIGDRSNSRCGENEVWSECPSCETSCEEQIKECPLACPVPGCICIDNFVRNEGGKCIEMQSCQIGNKEERCCADNHYTTTQWRALRRQQ</sequence>
<dbReference type="PANTHER" id="PTHR23259:SF70">
    <property type="entry name" value="ACCESSORY GLAND PROTEIN ACP62F-RELATED"/>
    <property type="match status" value="1"/>
</dbReference>
<keyword evidence="1" id="KW-0646">Protease inhibitor</keyword>
<feature type="signal peptide" evidence="4">
    <location>
        <begin position="1"/>
        <end position="19"/>
    </location>
</feature>
<gene>
    <name evidence="6" type="ORF">QR680_006289</name>
</gene>
<dbReference type="SUPFAM" id="SSF57567">
    <property type="entry name" value="Serine protease inhibitors"/>
    <property type="match status" value="1"/>
</dbReference>
<dbReference type="InterPro" id="IPR036084">
    <property type="entry name" value="Ser_inhib-like_sf"/>
</dbReference>
<organism evidence="6 7">
    <name type="scientific">Steinernema hermaphroditum</name>
    <dbReference type="NCBI Taxonomy" id="289476"/>
    <lineage>
        <taxon>Eukaryota</taxon>
        <taxon>Metazoa</taxon>
        <taxon>Ecdysozoa</taxon>
        <taxon>Nematoda</taxon>
        <taxon>Chromadorea</taxon>
        <taxon>Rhabditida</taxon>
        <taxon>Tylenchina</taxon>
        <taxon>Panagrolaimomorpha</taxon>
        <taxon>Strongyloidoidea</taxon>
        <taxon>Steinernematidae</taxon>
        <taxon>Steinernema</taxon>
    </lineage>
</organism>
<evidence type="ECO:0000256" key="3">
    <source>
        <dbReference type="ARBA" id="ARBA00023157"/>
    </source>
</evidence>
<dbReference type="AlphaFoldDB" id="A0AA39HXD3"/>
<keyword evidence="2" id="KW-0722">Serine protease inhibitor</keyword>
<keyword evidence="4" id="KW-0732">Signal</keyword>
<evidence type="ECO:0000256" key="2">
    <source>
        <dbReference type="ARBA" id="ARBA00022900"/>
    </source>
</evidence>
<dbReference type="Gene3D" id="2.10.25.10">
    <property type="entry name" value="Laminin"/>
    <property type="match status" value="1"/>
</dbReference>
<proteinExistence type="predicted"/>
<comment type="caution">
    <text evidence="6">The sequence shown here is derived from an EMBL/GenBank/DDBJ whole genome shotgun (WGS) entry which is preliminary data.</text>
</comment>
<accession>A0AA39HXD3</accession>
<evidence type="ECO:0000313" key="7">
    <source>
        <dbReference type="Proteomes" id="UP001175271"/>
    </source>
</evidence>
<dbReference type="Proteomes" id="UP001175271">
    <property type="component" value="Unassembled WGS sequence"/>
</dbReference>
<keyword evidence="3" id="KW-1015">Disulfide bond</keyword>
<protein>
    <recommendedName>
        <fullName evidence="5">TIL domain-containing protein</fullName>
    </recommendedName>
</protein>